<evidence type="ECO:0000259" key="3">
    <source>
        <dbReference type="Pfam" id="PF04389"/>
    </source>
</evidence>
<evidence type="ECO:0000256" key="2">
    <source>
        <dbReference type="ARBA" id="ARBA00023315"/>
    </source>
</evidence>
<name>A0ABV4CXC9_9BACT</name>
<dbReference type="Gene3D" id="3.40.630.10">
    <property type="entry name" value="Zn peptidases"/>
    <property type="match status" value="1"/>
</dbReference>
<dbReference type="InterPro" id="IPR040234">
    <property type="entry name" value="QC/QCL"/>
</dbReference>
<proteinExistence type="predicted"/>
<evidence type="ECO:0000313" key="5">
    <source>
        <dbReference type="Proteomes" id="UP001565200"/>
    </source>
</evidence>
<keyword evidence="1" id="KW-0808">Transferase</keyword>
<dbReference type="RefSeq" id="WP_369863633.1">
    <property type="nucleotide sequence ID" value="NZ_JBCLPP010000031.1"/>
</dbReference>
<dbReference type="EMBL" id="JBCLPP010000031">
    <property type="protein sequence ID" value="MEY8246062.1"/>
    <property type="molecule type" value="Genomic_DNA"/>
</dbReference>
<feature type="domain" description="Peptidase M28" evidence="3">
    <location>
        <begin position="103"/>
        <end position="323"/>
    </location>
</feature>
<organism evidence="4 5">
    <name type="scientific">Heminiphilus faecis</name>
    <dbReference type="NCBI Taxonomy" id="2601703"/>
    <lineage>
        <taxon>Bacteria</taxon>
        <taxon>Pseudomonadati</taxon>
        <taxon>Bacteroidota</taxon>
        <taxon>Bacteroidia</taxon>
        <taxon>Bacteroidales</taxon>
        <taxon>Muribaculaceae</taxon>
        <taxon>Heminiphilus</taxon>
    </lineage>
</organism>
<dbReference type="Pfam" id="PF04389">
    <property type="entry name" value="Peptidase_M28"/>
    <property type="match status" value="1"/>
</dbReference>
<sequence>MKILHFAILLLSVVLGSCHTKSGRTETQVNQETLQSAVIFNADSAYNFIKQQLDCGPRVPGTPGHRVCADLIVNTLDSYGADTILLQPTVVENYLGGKMPIVNIMGRFNTDSARRVLLIAHWDTRPWADNDPKIENRGTPVPGANDGGSGTAVLLEIARLMHEKRPDIGIDLLFVDGEDSGRNEGWGSNEETWCLGTQYWVNHMPYSGDNFPEYGILLDMVGGSNAKFHKEYVSEQEAPHINDKVWQIASASGYSKQFPSSVQGGVTDDHIFINRAGIPCIDIIECGNHTTGTFPPTWHTMQDNLSNIDKETLKAVGQTVVNTIYREKN</sequence>
<protein>
    <submittedName>
        <fullName evidence="4">M28 family peptidase</fullName>
    </submittedName>
</protein>
<keyword evidence="2" id="KW-0012">Acyltransferase</keyword>
<dbReference type="PANTHER" id="PTHR12283:SF6">
    <property type="entry name" value="GLUTAMINYL-PEPTIDE CYCLOTRANSFERASE-RELATED"/>
    <property type="match status" value="1"/>
</dbReference>
<dbReference type="Proteomes" id="UP001565200">
    <property type="component" value="Unassembled WGS sequence"/>
</dbReference>
<evidence type="ECO:0000313" key="4">
    <source>
        <dbReference type="EMBL" id="MEY8246062.1"/>
    </source>
</evidence>
<dbReference type="InterPro" id="IPR007484">
    <property type="entry name" value="Peptidase_M28"/>
</dbReference>
<dbReference type="SUPFAM" id="SSF53187">
    <property type="entry name" value="Zn-dependent exopeptidases"/>
    <property type="match status" value="1"/>
</dbReference>
<dbReference type="PANTHER" id="PTHR12283">
    <property type="entry name" value="GLUTAMINYL-PEPTIDE CYCLOTRANSFERASE"/>
    <property type="match status" value="1"/>
</dbReference>
<reference evidence="4 5" key="1">
    <citation type="submission" date="2024-03" db="EMBL/GenBank/DDBJ databases">
        <title>Mouse gut bacterial collection (mGBC) of GemPharmatech.</title>
        <authorList>
            <person name="He Y."/>
            <person name="Dong L."/>
            <person name="Wu D."/>
            <person name="Gao X."/>
            <person name="Lin Z."/>
        </authorList>
    </citation>
    <scope>NUCLEOTIDE SEQUENCE [LARGE SCALE GENOMIC DNA]</scope>
    <source>
        <strain evidence="4 5">54-13</strain>
    </source>
</reference>
<evidence type="ECO:0000256" key="1">
    <source>
        <dbReference type="ARBA" id="ARBA00022679"/>
    </source>
</evidence>
<comment type="caution">
    <text evidence="4">The sequence shown here is derived from an EMBL/GenBank/DDBJ whole genome shotgun (WGS) entry which is preliminary data.</text>
</comment>
<gene>
    <name evidence="4" type="ORF">AAK873_10605</name>
</gene>
<dbReference type="PROSITE" id="PS51257">
    <property type="entry name" value="PROKAR_LIPOPROTEIN"/>
    <property type="match status" value="1"/>
</dbReference>
<keyword evidence="5" id="KW-1185">Reference proteome</keyword>
<accession>A0ABV4CXC9</accession>